<sequence>MKLRPSMIYRKKAKCQTEDKIKEWENRLNQQRNNSKYNYFGKPLKNICRDNVPIFVIKCIAFIEQTALDIEGLYRKSGSKQDIETLKMSFEADHNIDFSNLGFNTHIFTGALKSFFTLLPESFIPEDSLPDIVESTGESDPNVRITKLKTSISKLSPEVRETLKCLVRHFYNVCSQKDKNKMDARNLAICFWPSLIKSTPSNNIKTIQQGDNMLYCLFIHTLIENFFEIFDEVNPSSIETNDSQQYESAQNETYSQSEPVVSL</sequence>
<evidence type="ECO:0000256" key="1">
    <source>
        <dbReference type="ARBA" id="ARBA00022468"/>
    </source>
</evidence>
<feature type="domain" description="Rho-GAP" evidence="2">
    <location>
        <begin position="42"/>
        <end position="230"/>
    </location>
</feature>
<dbReference type="SUPFAM" id="SSF48350">
    <property type="entry name" value="GTPase activation domain, GAP"/>
    <property type="match status" value="1"/>
</dbReference>
<comment type="caution">
    <text evidence="3">The sequence shown here is derived from an EMBL/GenBank/DDBJ whole genome shotgun (WGS) entry which is preliminary data.</text>
</comment>
<dbReference type="InterPro" id="IPR008936">
    <property type="entry name" value="Rho_GTPase_activation_prot"/>
</dbReference>
<dbReference type="PROSITE" id="PS50238">
    <property type="entry name" value="RHOGAP"/>
    <property type="match status" value="1"/>
</dbReference>
<dbReference type="OrthoDB" id="9994905at2759"/>
<dbReference type="InterPro" id="IPR050729">
    <property type="entry name" value="Rho-GAP"/>
</dbReference>
<dbReference type="Gene3D" id="1.10.555.10">
    <property type="entry name" value="Rho GTPase activation protein"/>
    <property type="match status" value="1"/>
</dbReference>
<evidence type="ECO:0000313" key="3">
    <source>
        <dbReference type="EMBL" id="KII63386.1"/>
    </source>
</evidence>
<keyword evidence="1" id="KW-0343">GTPase activation</keyword>
<dbReference type="EMBL" id="JWZT01004669">
    <property type="protein sequence ID" value="KII63386.1"/>
    <property type="molecule type" value="Genomic_DNA"/>
</dbReference>
<dbReference type="PANTHER" id="PTHR23176:SF129">
    <property type="entry name" value="RHO GTPASE ACTIVATING PROTEIN AT 16F, ISOFORM E-RELATED"/>
    <property type="match status" value="1"/>
</dbReference>
<proteinExistence type="predicted"/>
<protein>
    <submittedName>
        <fullName evidence="3">Rho GTPase-activating protein 5</fullName>
    </submittedName>
</protein>
<reference evidence="3 4" key="1">
    <citation type="journal article" date="2014" name="Genome Biol. Evol.">
        <title>The genome of the myxosporean Thelohanellus kitauei shows adaptations to nutrient acquisition within its fish host.</title>
        <authorList>
            <person name="Yang Y."/>
            <person name="Xiong J."/>
            <person name="Zhou Z."/>
            <person name="Huo F."/>
            <person name="Miao W."/>
            <person name="Ran C."/>
            <person name="Liu Y."/>
            <person name="Zhang J."/>
            <person name="Feng J."/>
            <person name="Wang M."/>
            <person name="Wang M."/>
            <person name="Wang L."/>
            <person name="Yao B."/>
        </authorList>
    </citation>
    <scope>NUCLEOTIDE SEQUENCE [LARGE SCALE GENOMIC DNA]</scope>
    <source>
        <strain evidence="3">Wuqing</strain>
    </source>
</reference>
<dbReference type="AlphaFoldDB" id="A0A0C2MP13"/>
<gene>
    <name evidence="3" type="ORF">RF11_02195</name>
</gene>
<keyword evidence="4" id="KW-1185">Reference proteome</keyword>
<accession>A0A0C2MP13</accession>
<dbReference type="Proteomes" id="UP000031668">
    <property type="component" value="Unassembled WGS sequence"/>
</dbReference>
<dbReference type="OMA" id="CKELEYG"/>
<dbReference type="GO" id="GO:0005096">
    <property type="term" value="F:GTPase activator activity"/>
    <property type="evidence" value="ECO:0007669"/>
    <property type="project" value="UniProtKB-KW"/>
</dbReference>
<name>A0A0C2MP13_THEKT</name>
<evidence type="ECO:0000313" key="4">
    <source>
        <dbReference type="Proteomes" id="UP000031668"/>
    </source>
</evidence>
<dbReference type="Pfam" id="PF00620">
    <property type="entry name" value="RhoGAP"/>
    <property type="match status" value="1"/>
</dbReference>
<dbReference type="PANTHER" id="PTHR23176">
    <property type="entry name" value="RHO/RAC/CDC GTPASE-ACTIVATING PROTEIN"/>
    <property type="match status" value="1"/>
</dbReference>
<dbReference type="SMART" id="SM00324">
    <property type="entry name" value="RhoGAP"/>
    <property type="match status" value="1"/>
</dbReference>
<dbReference type="GO" id="GO:0007165">
    <property type="term" value="P:signal transduction"/>
    <property type="evidence" value="ECO:0007669"/>
    <property type="project" value="InterPro"/>
</dbReference>
<evidence type="ECO:0000259" key="2">
    <source>
        <dbReference type="PROSITE" id="PS50238"/>
    </source>
</evidence>
<organism evidence="3 4">
    <name type="scientific">Thelohanellus kitauei</name>
    <name type="common">Myxosporean</name>
    <dbReference type="NCBI Taxonomy" id="669202"/>
    <lineage>
        <taxon>Eukaryota</taxon>
        <taxon>Metazoa</taxon>
        <taxon>Cnidaria</taxon>
        <taxon>Myxozoa</taxon>
        <taxon>Myxosporea</taxon>
        <taxon>Bivalvulida</taxon>
        <taxon>Platysporina</taxon>
        <taxon>Myxobolidae</taxon>
        <taxon>Thelohanellus</taxon>
    </lineage>
</organism>
<dbReference type="GO" id="GO:0005737">
    <property type="term" value="C:cytoplasm"/>
    <property type="evidence" value="ECO:0007669"/>
    <property type="project" value="TreeGrafter"/>
</dbReference>
<dbReference type="InterPro" id="IPR000198">
    <property type="entry name" value="RhoGAP_dom"/>
</dbReference>